<evidence type="ECO:0000259" key="2">
    <source>
        <dbReference type="PROSITE" id="PS50404"/>
    </source>
</evidence>
<dbReference type="PROSITE" id="PS50405">
    <property type="entry name" value="GST_CTER"/>
    <property type="match status" value="1"/>
</dbReference>
<dbReference type="GO" id="GO:0004364">
    <property type="term" value="F:glutathione transferase activity"/>
    <property type="evidence" value="ECO:0007669"/>
    <property type="project" value="TreeGrafter"/>
</dbReference>
<dbReference type="SFLD" id="SFLDS00019">
    <property type="entry name" value="Glutathione_Transferase_(cytos"/>
    <property type="match status" value="1"/>
</dbReference>
<protein>
    <submittedName>
        <fullName evidence="4">Glutathione transferase delta 1</fullName>
    </submittedName>
</protein>
<dbReference type="InterPro" id="IPR004045">
    <property type="entry name" value="Glutathione_S-Trfase_N"/>
</dbReference>
<dbReference type="Pfam" id="PF00043">
    <property type="entry name" value="GST_C"/>
    <property type="match status" value="1"/>
</dbReference>
<feature type="domain" description="GST C-terminal" evidence="3">
    <location>
        <begin position="89"/>
        <end position="214"/>
    </location>
</feature>
<feature type="domain" description="GST N-terminal" evidence="2">
    <location>
        <begin position="1"/>
        <end position="83"/>
    </location>
</feature>
<dbReference type="InterPro" id="IPR036249">
    <property type="entry name" value="Thioredoxin-like_sf"/>
</dbReference>
<dbReference type="InterPro" id="IPR010987">
    <property type="entry name" value="Glutathione-S-Trfase_C-like"/>
</dbReference>
<comment type="subunit">
    <text evidence="1">Homodimer.</text>
</comment>
<dbReference type="FunFam" id="3.40.30.10:FF:000034">
    <property type="entry name" value="glutathione S-transferase 1"/>
    <property type="match status" value="1"/>
</dbReference>
<dbReference type="FunFam" id="1.20.1050.10:FF:000007">
    <property type="entry name" value="Glutathione S-transferase 1-1"/>
    <property type="match status" value="1"/>
</dbReference>
<dbReference type="PANTHER" id="PTHR43969:SF9">
    <property type="entry name" value="GLUTATHIONE S TRANSFERASE D10, ISOFORM A-RELATED"/>
    <property type="match status" value="1"/>
</dbReference>
<evidence type="ECO:0000259" key="3">
    <source>
        <dbReference type="PROSITE" id="PS50405"/>
    </source>
</evidence>
<dbReference type="GO" id="GO:0006749">
    <property type="term" value="P:glutathione metabolic process"/>
    <property type="evidence" value="ECO:0007669"/>
    <property type="project" value="TreeGrafter"/>
</dbReference>
<evidence type="ECO:0000313" key="4">
    <source>
        <dbReference type="EMBL" id="QGA31145.1"/>
    </source>
</evidence>
<dbReference type="CDD" id="cd03177">
    <property type="entry name" value="GST_C_Delta_Epsilon"/>
    <property type="match status" value="1"/>
</dbReference>
<accession>A0A5Q0QNR6</accession>
<name>A0A5Q0QNR6_9ARAC</name>
<dbReference type="Pfam" id="PF13417">
    <property type="entry name" value="GST_N_3"/>
    <property type="match status" value="1"/>
</dbReference>
<dbReference type="AlphaFoldDB" id="A0A5Q0QNR6"/>
<dbReference type="InterPro" id="IPR040079">
    <property type="entry name" value="Glutathione_S-Trfase"/>
</dbReference>
<dbReference type="SUPFAM" id="SSF47616">
    <property type="entry name" value="GST C-terminal domain-like"/>
    <property type="match status" value="1"/>
</dbReference>
<dbReference type="InterPro" id="IPR036282">
    <property type="entry name" value="Glutathione-S-Trfase_C_sf"/>
</dbReference>
<dbReference type="SFLD" id="SFLDG00358">
    <property type="entry name" value="Main_(cytGST)"/>
    <property type="match status" value="1"/>
</dbReference>
<evidence type="ECO:0000256" key="1">
    <source>
        <dbReference type="ARBA" id="ARBA00011738"/>
    </source>
</evidence>
<organism evidence="4">
    <name type="scientific">Pardosa pseudoannulata</name>
    <dbReference type="NCBI Taxonomy" id="330961"/>
    <lineage>
        <taxon>Eukaryota</taxon>
        <taxon>Metazoa</taxon>
        <taxon>Ecdysozoa</taxon>
        <taxon>Arthropoda</taxon>
        <taxon>Chelicerata</taxon>
        <taxon>Arachnida</taxon>
        <taxon>Araneae</taxon>
        <taxon>Araneomorphae</taxon>
        <taxon>Entelegynae</taxon>
        <taxon>Lycosoidea</taxon>
        <taxon>Lycosidae</taxon>
        <taxon>Pardosa</taxon>
    </lineage>
</organism>
<dbReference type="CDD" id="cd03045">
    <property type="entry name" value="GST_N_Delta_Epsilon"/>
    <property type="match status" value="1"/>
</dbReference>
<keyword evidence="4" id="KW-0808">Transferase</keyword>
<dbReference type="SUPFAM" id="SSF52833">
    <property type="entry name" value="Thioredoxin-like"/>
    <property type="match status" value="1"/>
</dbReference>
<dbReference type="PROSITE" id="PS50404">
    <property type="entry name" value="GST_NTER"/>
    <property type="match status" value="1"/>
</dbReference>
<dbReference type="InterPro" id="IPR004046">
    <property type="entry name" value="GST_C"/>
</dbReference>
<dbReference type="Gene3D" id="3.40.30.10">
    <property type="entry name" value="Glutaredoxin"/>
    <property type="match status" value="1"/>
</dbReference>
<dbReference type="EMBL" id="MN311433">
    <property type="protein sequence ID" value="QGA31145.1"/>
    <property type="molecule type" value="mRNA"/>
</dbReference>
<dbReference type="SFLD" id="SFLDG01153">
    <property type="entry name" value="Main.4:_Theta-like"/>
    <property type="match status" value="1"/>
</dbReference>
<proteinExistence type="evidence at transcript level"/>
<dbReference type="Gene3D" id="1.20.1050.10">
    <property type="match status" value="1"/>
</dbReference>
<sequence length="240" mass="28297">MVLVLYMMEISPPCRAVLMTIRQLGIQVELKEENLVIGNSKRHPEFLKINPRSCVPTIDDDGFYLWESRAIMTYLVNKYAPNNSLYPKDPKKRAMVDMMLNFDQGTLYRSQVEYLYPAIFRGENPDFTKEVSYQNSLVILDRSLERNAYVAGKNLTLADLSIVASISLAEVYDYNFRPYPNIVEWIRRLKNELPYYREVNEIPLLQFKFWYRPFTDSEEEEMEQNLQSNLRQFAVNSTKL</sequence>
<reference evidence="4" key="1">
    <citation type="journal article" date="2019" name="Comp. Biochem. Physiol. Part D Genomics Proteomics">
        <title>Identification, genomic organization and expression pattern of glutathione transferase in Pardosa pseudoannulata.</title>
        <authorList>
            <person name="Liu W."/>
            <person name="Tian J."/>
            <person name="Hou N."/>
            <person name="Yu N."/>
            <person name="Zhang Y."/>
            <person name="Liu Z."/>
        </authorList>
    </citation>
    <scope>NUCLEOTIDE SEQUENCE</scope>
</reference>
<dbReference type="PANTHER" id="PTHR43969">
    <property type="entry name" value="GLUTATHIONE S TRANSFERASE D10, ISOFORM A-RELATED"/>
    <property type="match status" value="1"/>
</dbReference>